<keyword evidence="1" id="KW-1133">Transmembrane helix</keyword>
<evidence type="ECO:0008006" key="4">
    <source>
        <dbReference type="Google" id="ProtNLM"/>
    </source>
</evidence>
<organism evidence="2 3">
    <name type="scientific">Paxillus involutus ATCC 200175</name>
    <dbReference type="NCBI Taxonomy" id="664439"/>
    <lineage>
        <taxon>Eukaryota</taxon>
        <taxon>Fungi</taxon>
        <taxon>Dikarya</taxon>
        <taxon>Basidiomycota</taxon>
        <taxon>Agaricomycotina</taxon>
        <taxon>Agaricomycetes</taxon>
        <taxon>Agaricomycetidae</taxon>
        <taxon>Boletales</taxon>
        <taxon>Paxilineae</taxon>
        <taxon>Paxillaceae</taxon>
        <taxon>Paxillus</taxon>
    </lineage>
</organism>
<evidence type="ECO:0000313" key="3">
    <source>
        <dbReference type="Proteomes" id="UP000053647"/>
    </source>
</evidence>
<reference evidence="3" key="2">
    <citation type="submission" date="2015-01" db="EMBL/GenBank/DDBJ databases">
        <title>Evolutionary Origins and Diversification of the Mycorrhizal Mutualists.</title>
        <authorList>
            <consortium name="DOE Joint Genome Institute"/>
            <consortium name="Mycorrhizal Genomics Consortium"/>
            <person name="Kohler A."/>
            <person name="Kuo A."/>
            <person name="Nagy L.G."/>
            <person name="Floudas D."/>
            <person name="Copeland A."/>
            <person name="Barry K.W."/>
            <person name="Cichocki N."/>
            <person name="Veneault-Fourrey C."/>
            <person name="LaButti K."/>
            <person name="Lindquist E.A."/>
            <person name="Lipzen A."/>
            <person name="Lundell T."/>
            <person name="Morin E."/>
            <person name="Murat C."/>
            <person name="Riley R."/>
            <person name="Ohm R."/>
            <person name="Sun H."/>
            <person name="Tunlid A."/>
            <person name="Henrissat B."/>
            <person name="Grigoriev I.V."/>
            <person name="Hibbett D.S."/>
            <person name="Martin F."/>
        </authorList>
    </citation>
    <scope>NUCLEOTIDE SEQUENCE [LARGE SCALE GENOMIC DNA]</scope>
    <source>
        <strain evidence="3">ATCC 200175</strain>
    </source>
</reference>
<dbReference type="HOGENOM" id="CLU_1038650_0_0_1"/>
<name>A0A0C9T5K9_PAXIN</name>
<dbReference type="OrthoDB" id="2689830at2759"/>
<accession>A0A0C9T5K9</accession>
<feature type="transmembrane region" description="Helical" evidence="1">
    <location>
        <begin position="56"/>
        <end position="80"/>
    </location>
</feature>
<evidence type="ECO:0000313" key="2">
    <source>
        <dbReference type="EMBL" id="KIJ06588.1"/>
    </source>
</evidence>
<dbReference type="Proteomes" id="UP000053647">
    <property type="component" value="Unassembled WGS sequence"/>
</dbReference>
<evidence type="ECO:0000256" key="1">
    <source>
        <dbReference type="SAM" id="Phobius"/>
    </source>
</evidence>
<dbReference type="AlphaFoldDB" id="A0A0C9T5K9"/>
<keyword evidence="3" id="KW-1185">Reference proteome</keyword>
<protein>
    <recommendedName>
        <fullName evidence="4">Transmembrane protein</fullName>
    </recommendedName>
</protein>
<gene>
    <name evidence="2" type="ORF">PAXINDRAFT_103295</name>
</gene>
<sequence length="268" mass="28634">MCSWIHVSLLVYGLPPGVLLVMTAQHLAVMAPTQSTVVAAQTGQASAKPAEQSHQVSVPAMVVLALFLVMMAALAIGVTLRHRRAMAAKRRHTQEKVLSAHSSWSPLSRFRSKPTGETPTAVGALHAASVLVAAAPSKMFPSPMTMHFRIPLQDKTVLILGTPWLSAQCGPQLSSAPAMFNAITAAISPHEALDDPNALPSTIFLGIISMTSPSYKVYHGRSRSHPTELSALTPLTNGLPPSTTSRKHRVGNWEDLPVLCVKLPVTVR</sequence>
<keyword evidence="1" id="KW-0812">Transmembrane</keyword>
<proteinExistence type="predicted"/>
<dbReference type="EMBL" id="KN820255">
    <property type="protein sequence ID" value="KIJ06588.1"/>
    <property type="molecule type" value="Genomic_DNA"/>
</dbReference>
<keyword evidence="1" id="KW-0472">Membrane</keyword>
<reference evidence="2 3" key="1">
    <citation type="submission" date="2014-06" db="EMBL/GenBank/DDBJ databases">
        <authorList>
            <consortium name="DOE Joint Genome Institute"/>
            <person name="Kuo A."/>
            <person name="Kohler A."/>
            <person name="Nagy L.G."/>
            <person name="Floudas D."/>
            <person name="Copeland A."/>
            <person name="Barry K.W."/>
            <person name="Cichocki N."/>
            <person name="Veneault-Fourrey C."/>
            <person name="LaButti K."/>
            <person name="Lindquist E.A."/>
            <person name="Lipzen A."/>
            <person name="Lundell T."/>
            <person name="Morin E."/>
            <person name="Murat C."/>
            <person name="Sun H."/>
            <person name="Tunlid A."/>
            <person name="Henrissat B."/>
            <person name="Grigoriev I.V."/>
            <person name="Hibbett D.S."/>
            <person name="Martin F."/>
            <person name="Nordberg H.P."/>
            <person name="Cantor M.N."/>
            <person name="Hua S.X."/>
        </authorList>
    </citation>
    <scope>NUCLEOTIDE SEQUENCE [LARGE SCALE GENOMIC DNA]</scope>
    <source>
        <strain evidence="2 3">ATCC 200175</strain>
    </source>
</reference>